<evidence type="ECO:0000256" key="11">
    <source>
        <dbReference type="ARBA" id="ARBA00023136"/>
    </source>
</evidence>
<evidence type="ECO:0000256" key="5">
    <source>
        <dbReference type="ARBA" id="ARBA00022475"/>
    </source>
</evidence>
<feature type="transmembrane region" description="Helical" evidence="14">
    <location>
        <begin position="118"/>
        <end position="137"/>
    </location>
</feature>
<dbReference type="OrthoDB" id="3944240at2759"/>
<dbReference type="SFLD" id="SFLDG01168">
    <property type="entry name" value="Ferric_reductase_subgroup_(FRE"/>
    <property type="match status" value="1"/>
</dbReference>
<keyword evidence="9" id="KW-0560">Oxidoreductase</keyword>
<evidence type="ECO:0000256" key="10">
    <source>
        <dbReference type="ARBA" id="ARBA00023065"/>
    </source>
</evidence>
<evidence type="ECO:0000256" key="6">
    <source>
        <dbReference type="ARBA" id="ARBA00022692"/>
    </source>
</evidence>
<comment type="subcellular location">
    <subcellularLocation>
        <location evidence="1">Cell membrane</location>
        <topology evidence="1">Multi-pass membrane protein</topology>
    </subcellularLocation>
</comment>
<dbReference type="GO" id="GO:0006879">
    <property type="term" value="P:intracellular iron ion homeostasis"/>
    <property type="evidence" value="ECO:0007669"/>
    <property type="project" value="TreeGrafter"/>
</dbReference>
<gene>
    <name evidence="16" type="ORF">NA57DRAFT_78595</name>
</gene>
<keyword evidence="11 14" id="KW-0472">Membrane</keyword>
<dbReference type="InterPro" id="IPR013112">
    <property type="entry name" value="FAD-bd_8"/>
</dbReference>
<evidence type="ECO:0000256" key="4">
    <source>
        <dbReference type="ARBA" id="ARBA00022448"/>
    </source>
</evidence>
<dbReference type="EMBL" id="ML978130">
    <property type="protein sequence ID" value="KAF2095817.1"/>
    <property type="molecule type" value="Genomic_DNA"/>
</dbReference>
<keyword evidence="6 14" id="KW-0812">Transmembrane</keyword>
<feature type="transmembrane region" description="Helical" evidence="14">
    <location>
        <begin position="226"/>
        <end position="245"/>
    </location>
</feature>
<dbReference type="InterPro" id="IPR013121">
    <property type="entry name" value="Fe_red_NAD-bd_6"/>
</dbReference>
<protein>
    <recommendedName>
        <fullName evidence="3">ferric-chelate reductase (NADPH)</fullName>
        <ecNumber evidence="3">1.16.1.9</ecNumber>
    </recommendedName>
</protein>
<evidence type="ECO:0000313" key="17">
    <source>
        <dbReference type="Proteomes" id="UP000799772"/>
    </source>
</evidence>
<dbReference type="InterPro" id="IPR017927">
    <property type="entry name" value="FAD-bd_FR_type"/>
</dbReference>
<evidence type="ECO:0000256" key="13">
    <source>
        <dbReference type="ARBA" id="ARBA00048483"/>
    </source>
</evidence>
<dbReference type="CDD" id="cd06186">
    <property type="entry name" value="NOX_Duox_like_FAD_NADP"/>
    <property type="match status" value="1"/>
</dbReference>
<feature type="transmembrane region" description="Helical" evidence="14">
    <location>
        <begin position="34"/>
        <end position="52"/>
    </location>
</feature>
<feature type="transmembrane region" description="Helical" evidence="14">
    <location>
        <begin position="157"/>
        <end position="176"/>
    </location>
</feature>
<dbReference type="Proteomes" id="UP000799772">
    <property type="component" value="Unassembled WGS sequence"/>
</dbReference>
<dbReference type="Pfam" id="PF08030">
    <property type="entry name" value="NAD_binding_6"/>
    <property type="match status" value="1"/>
</dbReference>
<keyword evidence="7" id="KW-0249">Electron transport</keyword>
<dbReference type="InterPro" id="IPR039261">
    <property type="entry name" value="FNR_nucleotide-bd"/>
</dbReference>
<keyword evidence="17" id="KW-1185">Reference proteome</keyword>
<dbReference type="PROSITE" id="PS51384">
    <property type="entry name" value="FAD_FR"/>
    <property type="match status" value="1"/>
</dbReference>
<dbReference type="Pfam" id="PF01794">
    <property type="entry name" value="Ferric_reduct"/>
    <property type="match status" value="1"/>
</dbReference>
<dbReference type="AlphaFoldDB" id="A0A9P4M5Z6"/>
<organism evidence="16 17">
    <name type="scientific">Rhizodiscina lignyota</name>
    <dbReference type="NCBI Taxonomy" id="1504668"/>
    <lineage>
        <taxon>Eukaryota</taxon>
        <taxon>Fungi</taxon>
        <taxon>Dikarya</taxon>
        <taxon>Ascomycota</taxon>
        <taxon>Pezizomycotina</taxon>
        <taxon>Dothideomycetes</taxon>
        <taxon>Pleosporomycetidae</taxon>
        <taxon>Aulographales</taxon>
        <taxon>Rhizodiscinaceae</taxon>
        <taxon>Rhizodiscina</taxon>
    </lineage>
</organism>
<sequence>MDGMDMSGMDMSGMGMDSTSQGMFEPTNSHIAKIYWSLIGAGIGVGFIANVCRKVISQQRKWQQRAYPSSFPARPCSYLLRTYATLTALWREISYPQGFYIKNKWFAWLTPPPLGRSLILIAYIVTLIAMTFTNSVIHDAYYFERVGFRAAWMSVMQVPFIVLLGGKVSLIGLVVGSSYERINWLHRWVARVLLITVTVHASFFLAEWARADFVSLELEMMPMVKYGMAAGGTLLFMNLTGLAPIRRLAYEIFFLLHLASIGAFLWLLYKHVPSYAMQYVWLAISFVALDRTVRTLWLIWTNSVGSIHAPRRLRFGYTAELTAFSGGIAHVSIKDIPFRWHPGAHIYLWFPRIGYIESHPFTISNNHNYVSDTSKTVNTAELTIRSHSGFTSRLHKFASRHARRGQAATARVFVQGPFGSNVSWNTFDTVILISASTGTSFTLPILDSIINDRCCVRRLEFLLLVRTKSHCNCYLFHLRKLASIARSKGLEAHIRIAITRDSGEDDAIADAPPVELTAPCCALHAEGKTCDCAQHDHKNVEASKHSMDDDSLTDEDEKHDAEGLAFCYSRPDMDNVIRPPVEAARGETCIVVCGGKALTSHVRNYVACLSDERAVHKGTGAQGLFLHTEEFGM</sequence>
<keyword evidence="10" id="KW-0406">Ion transport</keyword>
<dbReference type="InterPro" id="IPR017938">
    <property type="entry name" value="Riboflavin_synthase-like_b-brl"/>
</dbReference>
<dbReference type="GO" id="GO:0052851">
    <property type="term" value="F:ferric-chelate reductase (NADPH) activity"/>
    <property type="evidence" value="ECO:0007669"/>
    <property type="project" value="UniProtKB-EC"/>
</dbReference>
<keyword evidence="12" id="KW-0325">Glycoprotein</keyword>
<dbReference type="GO" id="GO:0015677">
    <property type="term" value="P:copper ion import"/>
    <property type="evidence" value="ECO:0007669"/>
    <property type="project" value="TreeGrafter"/>
</dbReference>
<dbReference type="Pfam" id="PF08022">
    <property type="entry name" value="FAD_binding_8"/>
    <property type="match status" value="1"/>
</dbReference>
<dbReference type="InterPro" id="IPR013130">
    <property type="entry name" value="Fe3_Rdtase_TM_dom"/>
</dbReference>
<evidence type="ECO:0000256" key="1">
    <source>
        <dbReference type="ARBA" id="ARBA00004651"/>
    </source>
</evidence>
<evidence type="ECO:0000256" key="14">
    <source>
        <dbReference type="SAM" id="Phobius"/>
    </source>
</evidence>
<feature type="transmembrane region" description="Helical" evidence="14">
    <location>
        <begin position="188"/>
        <end position="206"/>
    </location>
</feature>
<evidence type="ECO:0000256" key="2">
    <source>
        <dbReference type="ARBA" id="ARBA00006278"/>
    </source>
</evidence>
<proteinExistence type="inferred from homology"/>
<dbReference type="PANTHER" id="PTHR32361:SF9">
    <property type="entry name" value="FERRIC REDUCTASE TRANSMEMBRANE COMPONENT 3-RELATED"/>
    <property type="match status" value="1"/>
</dbReference>
<reference evidence="16" key="1">
    <citation type="journal article" date="2020" name="Stud. Mycol.">
        <title>101 Dothideomycetes genomes: a test case for predicting lifestyles and emergence of pathogens.</title>
        <authorList>
            <person name="Haridas S."/>
            <person name="Albert R."/>
            <person name="Binder M."/>
            <person name="Bloem J."/>
            <person name="Labutti K."/>
            <person name="Salamov A."/>
            <person name="Andreopoulos B."/>
            <person name="Baker S."/>
            <person name="Barry K."/>
            <person name="Bills G."/>
            <person name="Bluhm B."/>
            <person name="Cannon C."/>
            <person name="Castanera R."/>
            <person name="Culley D."/>
            <person name="Daum C."/>
            <person name="Ezra D."/>
            <person name="Gonzalez J."/>
            <person name="Henrissat B."/>
            <person name="Kuo A."/>
            <person name="Liang C."/>
            <person name="Lipzen A."/>
            <person name="Lutzoni F."/>
            <person name="Magnuson J."/>
            <person name="Mondo S."/>
            <person name="Nolan M."/>
            <person name="Ohm R."/>
            <person name="Pangilinan J."/>
            <person name="Park H.-J."/>
            <person name="Ramirez L."/>
            <person name="Alfaro M."/>
            <person name="Sun H."/>
            <person name="Tritt A."/>
            <person name="Yoshinaga Y."/>
            <person name="Zwiers L.-H."/>
            <person name="Turgeon B."/>
            <person name="Goodwin S."/>
            <person name="Spatafora J."/>
            <person name="Crous P."/>
            <person name="Grigoriev I."/>
        </authorList>
    </citation>
    <scope>NUCLEOTIDE SEQUENCE</scope>
    <source>
        <strain evidence="16">CBS 133067</strain>
    </source>
</reference>
<evidence type="ECO:0000256" key="9">
    <source>
        <dbReference type="ARBA" id="ARBA00023002"/>
    </source>
</evidence>
<dbReference type="GO" id="GO:0006826">
    <property type="term" value="P:iron ion transport"/>
    <property type="evidence" value="ECO:0007669"/>
    <property type="project" value="UniProtKB-ARBA"/>
</dbReference>
<evidence type="ECO:0000313" key="16">
    <source>
        <dbReference type="EMBL" id="KAF2095817.1"/>
    </source>
</evidence>
<keyword evidence="4" id="KW-0813">Transport</keyword>
<dbReference type="Gene3D" id="3.40.50.80">
    <property type="entry name" value="Nucleotide-binding domain of ferredoxin-NADP reductase (FNR) module"/>
    <property type="match status" value="1"/>
</dbReference>
<keyword evidence="8 14" id="KW-1133">Transmembrane helix</keyword>
<comment type="catalytic activity">
    <reaction evidence="13">
        <text>2 a Fe(II)-siderophore + NADP(+) + H(+) = 2 a Fe(III)-siderophore + NADPH</text>
        <dbReference type="Rhea" id="RHEA:28795"/>
        <dbReference type="Rhea" id="RHEA-COMP:11342"/>
        <dbReference type="Rhea" id="RHEA-COMP:11344"/>
        <dbReference type="ChEBI" id="CHEBI:15378"/>
        <dbReference type="ChEBI" id="CHEBI:29033"/>
        <dbReference type="ChEBI" id="CHEBI:29034"/>
        <dbReference type="ChEBI" id="CHEBI:57783"/>
        <dbReference type="ChEBI" id="CHEBI:58349"/>
        <dbReference type="EC" id="1.16.1.9"/>
    </reaction>
</comment>
<evidence type="ECO:0000259" key="15">
    <source>
        <dbReference type="PROSITE" id="PS51384"/>
    </source>
</evidence>
<feature type="transmembrane region" description="Helical" evidence="14">
    <location>
        <begin position="252"/>
        <end position="269"/>
    </location>
</feature>
<evidence type="ECO:0000256" key="7">
    <source>
        <dbReference type="ARBA" id="ARBA00022982"/>
    </source>
</evidence>
<keyword evidence="5" id="KW-1003">Cell membrane</keyword>
<dbReference type="InterPro" id="IPR051410">
    <property type="entry name" value="Ferric/Cupric_Reductase"/>
</dbReference>
<dbReference type="SFLD" id="SFLDS00052">
    <property type="entry name" value="Ferric_Reductase_Domain"/>
    <property type="match status" value="1"/>
</dbReference>
<comment type="caution">
    <text evidence="16">The sequence shown here is derived from an EMBL/GenBank/DDBJ whole genome shotgun (WGS) entry which is preliminary data.</text>
</comment>
<dbReference type="SUPFAM" id="SSF63380">
    <property type="entry name" value="Riboflavin synthase domain-like"/>
    <property type="match status" value="1"/>
</dbReference>
<dbReference type="SUPFAM" id="SSF52343">
    <property type="entry name" value="Ferredoxin reductase-like, C-terminal NADP-linked domain"/>
    <property type="match status" value="1"/>
</dbReference>
<accession>A0A9P4M5Z6</accession>
<dbReference type="GO" id="GO:0005886">
    <property type="term" value="C:plasma membrane"/>
    <property type="evidence" value="ECO:0007669"/>
    <property type="project" value="UniProtKB-SubCell"/>
</dbReference>
<evidence type="ECO:0000256" key="12">
    <source>
        <dbReference type="ARBA" id="ARBA00023180"/>
    </source>
</evidence>
<feature type="domain" description="FAD-binding FR-type" evidence="15">
    <location>
        <begin position="308"/>
        <end position="424"/>
    </location>
</feature>
<evidence type="ECO:0000256" key="3">
    <source>
        <dbReference type="ARBA" id="ARBA00012668"/>
    </source>
</evidence>
<dbReference type="EC" id="1.16.1.9" evidence="3"/>
<comment type="similarity">
    <text evidence="2">Belongs to the ferric reductase (FRE) family.</text>
</comment>
<dbReference type="PANTHER" id="PTHR32361">
    <property type="entry name" value="FERRIC/CUPRIC REDUCTASE TRANSMEMBRANE COMPONENT"/>
    <property type="match status" value="1"/>
</dbReference>
<name>A0A9P4M5Z6_9PEZI</name>
<evidence type="ECO:0000256" key="8">
    <source>
        <dbReference type="ARBA" id="ARBA00022989"/>
    </source>
</evidence>